<evidence type="ECO:0000313" key="18">
    <source>
        <dbReference type="Proteomes" id="UP000076407"/>
    </source>
</evidence>
<dbReference type="GO" id="GO:0045259">
    <property type="term" value="C:proton-transporting ATP synthase complex"/>
    <property type="evidence" value="ECO:0007669"/>
    <property type="project" value="UniProtKB-UniRule"/>
</dbReference>
<dbReference type="STRING" id="34691.A0A182WWB9"/>
<dbReference type="AlphaFoldDB" id="A0A182WWB9"/>
<comment type="subunit">
    <text evidence="15">F-type ATPases have 2 components, CF(1) - the catalytic core - and CF(0) - the membrane proton channel. CF(1) and CF(0) have multiple subunits.</text>
</comment>
<dbReference type="PANTHER" id="PTHR12427:SF1">
    <property type="entry name" value="ATP SYNTHASE SUBUNIT E, MITOCHONDRIAL"/>
    <property type="match status" value="1"/>
</dbReference>
<evidence type="ECO:0000256" key="15">
    <source>
        <dbReference type="RuleBase" id="RU367005"/>
    </source>
</evidence>
<keyword evidence="7" id="KW-0007">Acetylation</keyword>
<keyword evidence="16" id="KW-0175">Coiled coil</keyword>
<dbReference type="Pfam" id="PF05680">
    <property type="entry name" value="ATP-synt_E"/>
    <property type="match status" value="1"/>
</dbReference>
<keyword evidence="5 15" id="KW-0375">Hydrogen ion transport</keyword>
<comment type="subcellular location">
    <subcellularLocation>
        <location evidence="1 15">Mitochondrion inner membrane</location>
    </subcellularLocation>
</comment>
<keyword evidence="6 15" id="KW-0999">Mitochondrion inner membrane</keyword>
<dbReference type="GO" id="GO:0005743">
    <property type="term" value="C:mitochondrial inner membrane"/>
    <property type="evidence" value="ECO:0007669"/>
    <property type="project" value="UniProtKB-SubCell"/>
</dbReference>
<evidence type="ECO:0000256" key="11">
    <source>
        <dbReference type="ARBA" id="ARBA00023310"/>
    </source>
</evidence>
<organism evidence="17 18">
    <name type="scientific">Anopheles quadriannulatus</name>
    <name type="common">Mosquito</name>
    <dbReference type="NCBI Taxonomy" id="34691"/>
    <lineage>
        <taxon>Eukaryota</taxon>
        <taxon>Metazoa</taxon>
        <taxon>Ecdysozoa</taxon>
        <taxon>Arthropoda</taxon>
        <taxon>Hexapoda</taxon>
        <taxon>Insecta</taxon>
        <taxon>Pterygota</taxon>
        <taxon>Neoptera</taxon>
        <taxon>Endopterygota</taxon>
        <taxon>Diptera</taxon>
        <taxon>Nematocera</taxon>
        <taxon>Culicoidea</taxon>
        <taxon>Culicidae</taxon>
        <taxon>Anophelinae</taxon>
        <taxon>Anopheles</taxon>
    </lineage>
</organism>
<dbReference type="EnsemblMetazoa" id="AQUA001826-RA">
    <property type="protein sequence ID" value="AQUA001826-PA"/>
    <property type="gene ID" value="AQUA001826"/>
</dbReference>
<evidence type="ECO:0000256" key="3">
    <source>
        <dbReference type="ARBA" id="ARBA00022448"/>
    </source>
</evidence>
<sequence>CQLSNFHILPFRTDCNCTAPENRLFFCIAANSFPAETEMADLGAPVRVSPLIRFGRWSFLVVGVAYGAYHQQRLAKREVGIREIEAQQKVIRDAKLAQEKKRNQEAEAKAIAELSMPTKK</sequence>
<evidence type="ECO:0000256" key="13">
    <source>
        <dbReference type="ARBA" id="ARBA00064647"/>
    </source>
</evidence>
<evidence type="ECO:0000256" key="1">
    <source>
        <dbReference type="ARBA" id="ARBA00004273"/>
    </source>
</evidence>
<evidence type="ECO:0000256" key="14">
    <source>
        <dbReference type="ARBA" id="ARBA00074682"/>
    </source>
</evidence>
<proteinExistence type="inferred from homology"/>
<evidence type="ECO:0000256" key="16">
    <source>
        <dbReference type="SAM" id="Coils"/>
    </source>
</evidence>
<evidence type="ECO:0000313" key="17">
    <source>
        <dbReference type="EnsemblMetazoa" id="AQUA001826-PA"/>
    </source>
</evidence>
<keyword evidence="8 15" id="KW-0406">Ion transport</keyword>
<evidence type="ECO:0000256" key="2">
    <source>
        <dbReference type="ARBA" id="ARBA00007333"/>
    </source>
</evidence>
<evidence type="ECO:0000256" key="6">
    <source>
        <dbReference type="ARBA" id="ARBA00022792"/>
    </source>
</evidence>
<comment type="function">
    <text evidence="12 15">Subunit e, of the mitochondrial membrane ATP synthase complex (F(1)F(0) ATP synthase or Complex V) that produces ATP from ADP in the presence of a proton gradient across the membrane which is generated by electron transport complexes of the respiratory chain. ATP synthase complex consist of a soluble F(1) head domain - the catalytic core - and a membrane F(1) domain - the membrane proton channel. These two domains are linked by a central stalk rotating inside the F(1) region and a stationary peripheral stalk. During catalysis, ATP synthesis in the catalytic domain of F(1) is coupled via a rotary mechanism of the central stalk subunits to proton translocation. In vivo, can only synthesize ATP although its ATP hydrolase activity can be activated artificially in vitro. Part of the complex F(0) domain.</text>
</comment>
<keyword evidence="11 15" id="KW-0066">ATP synthesis</keyword>
<evidence type="ECO:0000256" key="5">
    <source>
        <dbReference type="ARBA" id="ARBA00022781"/>
    </source>
</evidence>
<dbReference type="VEuPathDB" id="VectorBase:AQUA001826"/>
<evidence type="ECO:0000256" key="8">
    <source>
        <dbReference type="ARBA" id="ARBA00023065"/>
    </source>
</evidence>
<keyword evidence="4 15" id="KW-0138">CF(0)</keyword>
<keyword evidence="10" id="KW-0472">Membrane</keyword>
<dbReference type="InterPro" id="IPR008386">
    <property type="entry name" value="ATP_synth_F0_esu_mt"/>
</dbReference>
<keyword evidence="18" id="KW-1185">Reference proteome</keyword>
<evidence type="ECO:0000256" key="7">
    <source>
        <dbReference type="ARBA" id="ARBA00022990"/>
    </source>
</evidence>
<dbReference type="Proteomes" id="UP000076407">
    <property type="component" value="Unassembled WGS sequence"/>
</dbReference>
<evidence type="ECO:0000256" key="4">
    <source>
        <dbReference type="ARBA" id="ARBA00022547"/>
    </source>
</evidence>
<dbReference type="PANTHER" id="PTHR12427">
    <property type="entry name" value="ATP SYNTHASE E CHAIN, MITOCHONDRIAL"/>
    <property type="match status" value="1"/>
</dbReference>
<feature type="coiled-coil region" evidence="16">
    <location>
        <begin position="87"/>
        <end position="114"/>
    </location>
</feature>
<evidence type="ECO:0000256" key="9">
    <source>
        <dbReference type="ARBA" id="ARBA00023128"/>
    </source>
</evidence>
<evidence type="ECO:0000256" key="12">
    <source>
        <dbReference type="ARBA" id="ARBA00057306"/>
    </source>
</evidence>
<name>A0A182WWB9_ANOQN</name>
<dbReference type="GO" id="GO:0015078">
    <property type="term" value="F:proton transmembrane transporter activity"/>
    <property type="evidence" value="ECO:0007669"/>
    <property type="project" value="InterPro"/>
</dbReference>
<reference evidence="17" key="1">
    <citation type="submission" date="2020-05" db="UniProtKB">
        <authorList>
            <consortium name="EnsemblMetazoa"/>
        </authorList>
    </citation>
    <scope>IDENTIFICATION</scope>
    <source>
        <strain evidence="17">SANGQUA</strain>
    </source>
</reference>
<keyword evidence="9 15" id="KW-0496">Mitochondrion</keyword>
<comment type="similarity">
    <text evidence="2 15">Belongs to the ATPase e subunit family.</text>
</comment>
<protein>
    <recommendedName>
        <fullName evidence="14 15">ATP synthase F(0) complex subunit e, mitochondrial</fullName>
    </recommendedName>
</protein>
<dbReference type="GO" id="GO:0015986">
    <property type="term" value="P:proton motive force-driven ATP synthesis"/>
    <property type="evidence" value="ECO:0007669"/>
    <property type="project" value="InterPro"/>
</dbReference>
<evidence type="ECO:0000256" key="10">
    <source>
        <dbReference type="ARBA" id="ARBA00023136"/>
    </source>
</evidence>
<comment type="subunit">
    <text evidence="13">Component of the ATP synthase complex composed at least of ATP5F1A/subunit alpha, ATP5F1B/subunit beta, ATP5MC1/subunit c (homooctomer), MT-ATP6/subunit a, MT-ATP8/subunit 8, ATP5ME/subunit e, ATP5MF/subunit f, ATP5MG/subunit g, ATP5MK/subunit k, ATP5MJ/subunit j, ATP5F1C/subunit gamma, ATP5F1D/subunit delta, ATP5F1E/subunit epsilon, ATP5PF/subunit F6, ATP5PB/subunit b, ATP5PD/subunit d, ATP5PO/subunit OSCP. ATP synthase complex consists of a soluble F(1) head domain (subunits alpha(3) and beta(3)) - the catalytic core - and a membrane F(0) domain - the membrane proton channel (subunits c, a, 8, e, f, g, k and j). These two domains are linked by a central stalk (subunits gamma, delta, and epsilon) rotating inside the F1 region and a stationary peripheral stalk (subunits F6, b, d, and OSCP).</text>
</comment>
<keyword evidence="3 15" id="KW-0813">Transport</keyword>
<accession>A0A182WWB9</accession>